<dbReference type="SUPFAM" id="SSF89796">
    <property type="entry name" value="CoA-transferase family III (CaiB/BaiF)"/>
    <property type="match status" value="1"/>
</dbReference>
<protein>
    <submittedName>
        <fullName evidence="1">Alpha-methylacyl-CoA racemase</fullName>
        <ecNumber evidence="1">5.1.99.4</ecNumber>
    </submittedName>
</protein>
<dbReference type="InterPro" id="IPR044855">
    <property type="entry name" value="CoA-Trfase_III_dom3_sf"/>
</dbReference>
<dbReference type="PANTHER" id="PTHR48228">
    <property type="entry name" value="SUCCINYL-COA--D-CITRAMALATE COA-TRANSFERASE"/>
    <property type="match status" value="1"/>
</dbReference>
<dbReference type="Gene3D" id="3.40.50.10540">
    <property type="entry name" value="Crotonobetainyl-coa:carnitine coa-transferase, domain 1"/>
    <property type="match status" value="1"/>
</dbReference>
<accession>A0A3B0S6C4</accession>
<dbReference type="PANTHER" id="PTHR48228:SF5">
    <property type="entry name" value="ALPHA-METHYLACYL-COA RACEMASE"/>
    <property type="match status" value="1"/>
</dbReference>
<reference evidence="1" key="1">
    <citation type="submission" date="2018-06" db="EMBL/GenBank/DDBJ databases">
        <authorList>
            <person name="Zhirakovskaya E."/>
        </authorList>
    </citation>
    <scope>NUCLEOTIDE SEQUENCE</scope>
</reference>
<dbReference type="Pfam" id="PF02515">
    <property type="entry name" value="CoA_transf_3"/>
    <property type="match status" value="1"/>
</dbReference>
<organism evidence="1">
    <name type="scientific">hydrothermal vent metagenome</name>
    <dbReference type="NCBI Taxonomy" id="652676"/>
    <lineage>
        <taxon>unclassified sequences</taxon>
        <taxon>metagenomes</taxon>
        <taxon>ecological metagenomes</taxon>
    </lineage>
</organism>
<dbReference type="AlphaFoldDB" id="A0A3B0S6C4"/>
<dbReference type="Gene3D" id="3.30.1540.10">
    <property type="entry name" value="formyl-coa transferase, domain 3"/>
    <property type="match status" value="1"/>
</dbReference>
<evidence type="ECO:0000313" key="1">
    <source>
        <dbReference type="EMBL" id="VAV95928.1"/>
    </source>
</evidence>
<dbReference type="InterPro" id="IPR003673">
    <property type="entry name" value="CoA-Trfase_fam_III"/>
</dbReference>
<dbReference type="GO" id="GO:0008111">
    <property type="term" value="F:alpha-methylacyl-CoA racemase activity"/>
    <property type="evidence" value="ECO:0007669"/>
    <property type="project" value="UniProtKB-EC"/>
</dbReference>
<name>A0A3B0S6C4_9ZZZZ</name>
<sequence length="388" mass="42353">MAALSSLKILDFSTLLPGPFGTLMLADLGAQVLRVEAPGRMELTREMGAKDGDSAYLHRYLNRSKKSLGLDLKIPDAARIIKRLVMDYDIVVEQFRPGVMDKLGLGYDDLKAVNPRLIYCSLTGYGQTGPYRDRAGHDNNYLAFAGIQDHSRRRGQGPVPSGIQIADLAGGSLHLVAGLLAAVIQRTDTGKGQYIDISMTDAAFTLNAIPVSSYLGAGVETGPEQELLNGGQFYDYYETRDGRYFSVGGLEPKFKRALCAALERPDLVDMAFSTDPEQQQAFKSAIAASFKSMNYAECLALFRAVDACVEPVLTLAEACQHEQLLSRNMVVEVDGIKQVGCAIKMSDSPEDFKFKGCALGEHNDLLMTESGYSEDEIQKFKEAGVFGR</sequence>
<dbReference type="InterPro" id="IPR050509">
    <property type="entry name" value="CoA-transferase_III"/>
</dbReference>
<dbReference type="InterPro" id="IPR023606">
    <property type="entry name" value="CoA-Trfase_III_dom_1_sf"/>
</dbReference>
<dbReference type="EMBL" id="UOED01000105">
    <property type="protein sequence ID" value="VAV95928.1"/>
    <property type="molecule type" value="Genomic_DNA"/>
</dbReference>
<dbReference type="EC" id="5.1.99.4" evidence="1"/>
<gene>
    <name evidence="1" type="ORF">MNBD_ALPHA02-2257</name>
</gene>
<proteinExistence type="predicted"/>
<keyword evidence="1" id="KW-0413">Isomerase</keyword>